<dbReference type="OrthoDB" id="9790442at2"/>
<protein>
    <recommendedName>
        <fullName evidence="1">Stage 0 sporulation protein A homolog</fullName>
    </recommendedName>
</protein>
<evidence type="ECO:0000313" key="10">
    <source>
        <dbReference type="EMBL" id="AYE35211.1"/>
    </source>
</evidence>
<dbReference type="GO" id="GO:0000156">
    <property type="term" value="F:phosphorelay response regulator activity"/>
    <property type="evidence" value="ECO:0007669"/>
    <property type="project" value="TreeGrafter"/>
</dbReference>
<evidence type="ECO:0000259" key="9">
    <source>
        <dbReference type="PROSITE" id="PS51755"/>
    </source>
</evidence>
<keyword evidence="13" id="KW-1185">Reference proteome</keyword>
<keyword evidence="6" id="KW-0597">Phosphoprotein</keyword>
<sequence>MYKVLIVEDDRVISSLLKENLCKWGYEVECISDFSNVIGEFIQFNPQLVVMDINLPFYNGYHWCTEIRKMSKVPIMFASSESDNINYIMAINMGADDFIVKPFDLNIFVAKVQALLRRAYSFQGKMNVLESKGAILNLEEVTLTYKEKKLSLTKNEFKILQILLENKNKAVSREDIMTYLWESESYIDDNTLTVNVTRIRKRLEEIGLKDFIKTKKGIGYIIGE</sequence>
<gene>
    <name evidence="10" type="ORF">CP523_12700</name>
    <name evidence="11" type="ORF">NH397_05080</name>
</gene>
<dbReference type="PROSITE" id="PS51755">
    <property type="entry name" value="OMPR_PHOB"/>
    <property type="match status" value="1"/>
</dbReference>
<keyword evidence="4" id="KW-0804">Transcription</keyword>
<dbReference type="PANTHER" id="PTHR48111">
    <property type="entry name" value="REGULATOR OF RPOS"/>
    <property type="match status" value="1"/>
</dbReference>
<evidence type="ECO:0000256" key="7">
    <source>
        <dbReference type="PROSITE-ProRule" id="PRU01091"/>
    </source>
</evidence>
<evidence type="ECO:0000256" key="3">
    <source>
        <dbReference type="ARBA" id="ARBA00023125"/>
    </source>
</evidence>
<feature type="modified residue" description="4-aspartylphosphate" evidence="6">
    <location>
        <position position="52"/>
    </location>
</feature>
<dbReference type="SMART" id="SM00862">
    <property type="entry name" value="Trans_reg_C"/>
    <property type="match status" value="1"/>
</dbReference>
<dbReference type="GO" id="GO:0005829">
    <property type="term" value="C:cytosol"/>
    <property type="evidence" value="ECO:0007669"/>
    <property type="project" value="TreeGrafter"/>
</dbReference>
<reference evidence="11" key="2">
    <citation type="submission" date="2022-06" db="EMBL/GenBank/DDBJ databases">
        <authorList>
            <person name="Holder M.E."/>
            <person name="Ajami N.J."/>
            <person name="Petrosino J.F."/>
        </authorList>
    </citation>
    <scope>NUCLEOTIDE SEQUENCE</scope>
    <source>
        <strain evidence="11">RMA 8861</strain>
    </source>
</reference>
<dbReference type="Proteomes" id="UP001055437">
    <property type="component" value="Chromosome"/>
</dbReference>
<evidence type="ECO:0000256" key="6">
    <source>
        <dbReference type="PROSITE-ProRule" id="PRU00169"/>
    </source>
</evidence>
<feature type="domain" description="Response regulatory" evidence="8">
    <location>
        <begin position="3"/>
        <end position="116"/>
    </location>
</feature>
<dbReference type="Gene3D" id="3.40.50.2300">
    <property type="match status" value="1"/>
</dbReference>
<evidence type="ECO:0000256" key="1">
    <source>
        <dbReference type="ARBA" id="ARBA00018672"/>
    </source>
</evidence>
<dbReference type="PROSITE" id="PS50110">
    <property type="entry name" value="RESPONSE_REGULATORY"/>
    <property type="match status" value="1"/>
</dbReference>
<dbReference type="AlphaFoldDB" id="A0A9N7JNQ4"/>
<dbReference type="SMART" id="SM00448">
    <property type="entry name" value="REC"/>
    <property type="match status" value="1"/>
</dbReference>
<feature type="DNA-binding region" description="OmpR/PhoB-type" evidence="7">
    <location>
        <begin position="126"/>
        <end position="224"/>
    </location>
</feature>
<keyword evidence="3 7" id="KW-0238">DNA-binding</keyword>
<comment type="function">
    <text evidence="5">May play the central regulatory role in sporulation. It may be an element of the effector pathway responsible for the activation of sporulation genes in response to nutritional stress. Spo0A may act in concert with spo0H (a sigma factor) to control the expression of some genes that are critical to the sporulation process.</text>
</comment>
<evidence type="ECO:0000313" key="11">
    <source>
        <dbReference type="EMBL" id="USS01807.1"/>
    </source>
</evidence>
<dbReference type="InterPro" id="IPR039420">
    <property type="entry name" value="WalR-like"/>
</dbReference>
<dbReference type="GO" id="GO:0006355">
    <property type="term" value="P:regulation of DNA-templated transcription"/>
    <property type="evidence" value="ECO:0007669"/>
    <property type="project" value="InterPro"/>
</dbReference>
<dbReference type="GeneID" id="303561546"/>
<accession>A0A9N7JNQ4</accession>
<reference evidence="10 12" key="1">
    <citation type="submission" date="2017-09" db="EMBL/GenBank/DDBJ databases">
        <authorList>
            <person name="Thomas P."/>
            <person name="Seyboldt C."/>
        </authorList>
    </citation>
    <scope>NUCLEOTIDE SEQUENCE [LARGE SCALE GENOMIC DNA]</scope>
    <source>
        <strain evidence="10 12">DSM 7534</strain>
    </source>
</reference>
<name>A0A9N7JNQ4_CLOSE</name>
<proteinExistence type="predicted"/>
<dbReference type="InterPro" id="IPR036388">
    <property type="entry name" value="WH-like_DNA-bd_sf"/>
</dbReference>
<dbReference type="InterPro" id="IPR011006">
    <property type="entry name" value="CheY-like_superfamily"/>
</dbReference>
<dbReference type="InterPro" id="IPR001789">
    <property type="entry name" value="Sig_transdc_resp-reg_receiver"/>
</dbReference>
<dbReference type="CDD" id="cd18159">
    <property type="entry name" value="REC_OmpR_NsrR-like"/>
    <property type="match status" value="1"/>
</dbReference>
<evidence type="ECO:0000259" key="8">
    <source>
        <dbReference type="PROSITE" id="PS50110"/>
    </source>
</evidence>
<dbReference type="SUPFAM" id="SSF52172">
    <property type="entry name" value="CheY-like"/>
    <property type="match status" value="1"/>
</dbReference>
<dbReference type="GO" id="GO:0000976">
    <property type="term" value="F:transcription cis-regulatory region binding"/>
    <property type="evidence" value="ECO:0007669"/>
    <property type="project" value="TreeGrafter"/>
</dbReference>
<feature type="domain" description="OmpR/PhoB-type" evidence="9">
    <location>
        <begin position="126"/>
        <end position="224"/>
    </location>
</feature>
<dbReference type="GO" id="GO:0032993">
    <property type="term" value="C:protein-DNA complex"/>
    <property type="evidence" value="ECO:0007669"/>
    <property type="project" value="TreeGrafter"/>
</dbReference>
<dbReference type="Proteomes" id="UP000280586">
    <property type="component" value="Chromosome"/>
</dbReference>
<evidence type="ECO:0000256" key="4">
    <source>
        <dbReference type="ARBA" id="ARBA00023163"/>
    </source>
</evidence>
<dbReference type="Pfam" id="PF00486">
    <property type="entry name" value="Trans_reg_C"/>
    <property type="match status" value="1"/>
</dbReference>
<dbReference type="EMBL" id="CP023671">
    <property type="protein sequence ID" value="AYE35211.1"/>
    <property type="molecule type" value="Genomic_DNA"/>
</dbReference>
<dbReference type="CDD" id="cd00383">
    <property type="entry name" value="trans_reg_C"/>
    <property type="match status" value="1"/>
</dbReference>
<dbReference type="KEGG" id="csep:CP523_12700"/>
<evidence type="ECO:0000256" key="2">
    <source>
        <dbReference type="ARBA" id="ARBA00023015"/>
    </source>
</evidence>
<evidence type="ECO:0000313" key="12">
    <source>
        <dbReference type="Proteomes" id="UP000280586"/>
    </source>
</evidence>
<dbReference type="Gene3D" id="1.10.10.10">
    <property type="entry name" value="Winged helix-like DNA-binding domain superfamily/Winged helix DNA-binding domain"/>
    <property type="match status" value="1"/>
</dbReference>
<evidence type="ECO:0000256" key="5">
    <source>
        <dbReference type="ARBA" id="ARBA00024867"/>
    </source>
</evidence>
<dbReference type="RefSeq" id="WP_066675188.1">
    <property type="nucleotide sequence ID" value="NZ_CABMIZ010000008.1"/>
</dbReference>
<keyword evidence="2" id="KW-0805">Transcription regulation</keyword>
<dbReference type="InterPro" id="IPR001867">
    <property type="entry name" value="OmpR/PhoB-type_DNA-bd"/>
</dbReference>
<dbReference type="PANTHER" id="PTHR48111:SF43">
    <property type="entry name" value="STAGE 0 SPORULATION PROTEIN A HOMOLOG"/>
    <property type="match status" value="1"/>
</dbReference>
<dbReference type="EMBL" id="CP099799">
    <property type="protein sequence ID" value="USS01807.1"/>
    <property type="molecule type" value="Genomic_DNA"/>
</dbReference>
<evidence type="ECO:0000313" key="13">
    <source>
        <dbReference type="Proteomes" id="UP001055437"/>
    </source>
</evidence>
<dbReference type="Pfam" id="PF00072">
    <property type="entry name" value="Response_reg"/>
    <property type="match status" value="1"/>
</dbReference>
<organism evidence="10 12">
    <name type="scientific">Clostridium septicum</name>
    <dbReference type="NCBI Taxonomy" id="1504"/>
    <lineage>
        <taxon>Bacteria</taxon>
        <taxon>Bacillati</taxon>
        <taxon>Bacillota</taxon>
        <taxon>Clostridia</taxon>
        <taxon>Eubacteriales</taxon>
        <taxon>Clostridiaceae</taxon>
        <taxon>Clostridium</taxon>
    </lineage>
</organism>